<proteinExistence type="predicted"/>
<evidence type="ECO:0000313" key="1">
    <source>
        <dbReference type="EMBL" id="MEU3787036.1"/>
    </source>
</evidence>
<dbReference type="Proteomes" id="UP001550739">
    <property type="component" value="Unassembled WGS sequence"/>
</dbReference>
<organism evidence="1 2">
    <name type="scientific">Streptomyces sp. 900129855</name>
    <dbReference type="NCBI Taxonomy" id="3155129"/>
    <lineage>
        <taxon>Bacteria</taxon>
        <taxon>Bacillati</taxon>
        <taxon>Actinomycetota</taxon>
        <taxon>Actinomycetes</taxon>
        <taxon>Kitasatosporales</taxon>
        <taxon>Streptomycetaceae</taxon>
        <taxon>Streptomyces</taxon>
    </lineage>
</organism>
<dbReference type="RefSeq" id="WP_361709265.1">
    <property type="nucleotide sequence ID" value="NZ_JBEZVE010000035.1"/>
</dbReference>
<dbReference type="EMBL" id="JBEZVE010000035">
    <property type="protein sequence ID" value="MEU3787036.1"/>
    <property type="molecule type" value="Genomic_DNA"/>
</dbReference>
<comment type="caution">
    <text evidence="1">The sequence shown here is derived from an EMBL/GenBank/DDBJ whole genome shotgun (WGS) entry which is preliminary data.</text>
</comment>
<protein>
    <submittedName>
        <fullName evidence="1">Uncharacterized protein</fullName>
    </submittedName>
</protein>
<accession>A0ABV2ZWT4</accession>
<keyword evidence="2" id="KW-1185">Reference proteome</keyword>
<gene>
    <name evidence="1" type="ORF">AB0E89_42025</name>
</gene>
<name>A0ABV2ZWT4_9ACTN</name>
<evidence type="ECO:0000313" key="2">
    <source>
        <dbReference type="Proteomes" id="UP001550739"/>
    </source>
</evidence>
<sequence length="174" mass="19109">MPDAYEVMLNAELSKAFDVWSGYLDARTGEDPEVRARLRSMLESARAAAAEGDPVSARALVADMYDDAREAALPWAPSPPRPCEADRQARDYAKDALPQVLPLGLRDRLDGIVLSLYVLGRRLETVPGLDAATRQDVLYVTARAGMALDLAHPAAARRELERLKAIGRRWGVEP</sequence>
<reference evidence="1 2" key="1">
    <citation type="submission" date="2024-06" db="EMBL/GenBank/DDBJ databases">
        <title>The Natural Products Discovery Center: Release of the First 8490 Sequenced Strains for Exploring Actinobacteria Biosynthetic Diversity.</title>
        <authorList>
            <person name="Kalkreuter E."/>
            <person name="Kautsar S.A."/>
            <person name="Yang D."/>
            <person name="Bader C.D."/>
            <person name="Teijaro C.N."/>
            <person name="Fluegel L."/>
            <person name="Davis C.M."/>
            <person name="Simpson J.R."/>
            <person name="Lauterbach L."/>
            <person name="Steele A.D."/>
            <person name="Gui C."/>
            <person name="Meng S."/>
            <person name="Li G."/>
            <person name="Viehrig K."/>
            <person name="Ye F."/>
            <person name="Su P."/>
            <person name="Kiefer A.F."/>
            <person name="Nichols A."/>
            <person name="Cepeda A.J."/>
            <person name="Yan W."/>
            <person name="Fan B."/>
            <person name="Jiang Y."/>
            <person name="Adhikari A."/>
            <person name="Zheng C.-J."/>
            <person name="Schuster L."/>
            <person name="Cowan T.M."/>
            <person name="Smanski M.J."/>
            <person name="Chevrette M.G."/>
            <person name="De Carvalho L.P.S."/>
            <person name="Shen B."/>
        </authorList>
    </citation>
    <scope>NUCLEOTIDE SEQUENCE [LARGE SCALE GENOMIC DNA]</scope>
    <source>
        <strain evidence="1 2">NPDC033843</strain>
    </source>
</reference>